<evidence type="ECO:0000256" key="2">
    <source>
        <dbReference type="SAM" id="SignalP"/>
    </source>
</evidence>
<feature type="chain" id="PRO_5041928494" description="ATP/GTP-binding protein" evidence="2">
    <location>
        <begin position="28"/>
        <end position="344"/>
    </location>
</feature>
<feature type="region of interest" description="Disordered" evidence="1">
    <location>
        <begin position="269"/>
        <end position="299"/>
    </location>
</feature>
<evidence type="ECO:0008006" key="5">
    <source>
        <dbReference type="Google" id="ProtNLM"/>
    </source>
</evidence>
<feature type="compositionally biased region" description="Pro residues" evidence="1">
    <location>
        <begin position="57"/>
        <end position="68"/>
    </location>
</feature>
<evidence type="ECO:0000313" key="3">
    <source>
        <dbReference type="EMBL" id="APU15267.1"/>
    </source>
</evidence>
<organism evidence="3 4">
    <name type="scientific">Actinoalloteichus fjordicus</name>
    <dbReference type="NCBI Taxonomy" id="1612552"/>
    <lineage>
        <taxon>Bacteria</taxon>
        <taxon>Bacillati</taxon>
        <taxon>Actinomycetota</taxon>
        <taxon>Actinomycetes</taxon>
        <taxon>Pseudonocardiales</taxon>
        <taxon>Pseudonocardiaceae</taxon>
        <taxon>Actinoalloteichus</taxon>
    </lineage>
</organism>
<dbReference type="EMBL" id="CP016076">
    <property type="protein sequence ID" value="APU15267.1"/>
    <property type="molecule type" value="Genomic_DNA"/>
</dbReference>
<keyword evidence="4" id="KW-1185">Reference proteome</keyword>
<proteinExistence type="predicted"/>
<protein>
    <recommendedName>
        <fullName evidence="5">ATP/GTP-binding protein</fullName>
    </recommendedName>
</protein>
<sequence>MLNLTRLGVTVGSAALLLLTGAAHTSAADGWRDVDCWQIPRPGCDLGAGSDGHGPAPGIPSPGSPRPPAQDRQGGGEQAPAPGGDGEDDGLAECEYVRSDYQSPPGAIPASVFPSASPTLPAVVPAAHRSRAAVSSRAPDSAVPVQDGEEPGAWYVWQCSTEGYRDALYRPPVWIPDGEEPGAELLPSPEELAALARDQLRLPQPSIATSPTGDQLVHLPTWLWLEETSWGARSATASVPGVSVTATARPVSTTWSTGDGASVTCTGPGTPFPADGDPEAPSPDCGHVYRSSSDHQPDREFPLTATVRWEITWSGGGAGGTFPDLTTEATTTVRVAESQALNTG</sequence>
<reference evidence="4" key="1">
    <citation type="submission" date="2016-06" db="EMBL/GenBank/DDBJ databases">
        <title>Complete genome sequence of Actinoalloteichus fjordicus DSM 46855 (=ADI127-17), type strain of the new species Actinoalloteichus fjordicus.</title>
        <authorList>
            <person name="Ruckert C."/>
            <person name="Nouioui I."/>
            <person name="Willmese J."/>
            <person name="van Wezel G."/>
            <person name="Klenk H.-P."/>
            <person name="Kalinowski J."/>
            <person name="Zotchev S.B."/>
        </authorList>
    </citation>
    <scope>NUCLEOTIDE SEQUENCE [LARGE SCALE GENOMIC DNA]</scope>
    <source>
        <strain evidence="4">ADI127-7</strain>
    </source>
</reference>
<accession>A0AAC9LCV1</accession>
<dbReference type="RefSeq" id="WP_075764755.1">
    <property type="nucleotide sequence ID" value="NZ_CP016076.1"/>
</dbReference>
<name>A0AAC9LCV1_9PSEU</name>
<evidence type="ECO:0000256" key="1">
    <source>
        <dbReference type="SAM" id="MobiDB-lite"/>
    </source>
</evidence>
<evidence type="ECO:0000313" key="4">
    <source>
        <dbReference type="Proteomes" id="UP000185511"/>
    </source>
</evidence>
<gene>
    <name evidence="3" type="ORF">UA74_16095</name>
</gene>
<feature type="signal peptide" evidence="2">
    <location>
        <begin position="1"/>
        <end position="27"/>
    </location>
</feature>
<feature type="region of interest" description="Disordered" evidence="1">
    <location>
        <begin position="46"/>
        <end position="91"/>
    </location>
</feature>
<dbReference type="KEGG" id="acad:UA74_16095"/>
<dbReference type="AlphaFoldDB" id="A0AAC9LCV1"/>
<dbReference type="Proteomes" id="UP000185511">
    <property type="component" value="Chromosome"/>
</dbReference>
<keyword evidence="2" id="KW-0732">Signal</keyword>